<evidence type="ECO:0000256" key="3">
    <source>
        <dbReference type="ARBA" id="ARBA00023002"/>
    </source>
</evidence>
<dbReference type="InterPro" id="IPR001128">
    <property type="entry name" value="Cyt_P450"/>
</dbReference>
<dbReference type="PANTHER" id="PTHR24296">
    <property type="entry name" value="CYTOCHROME P450"/>
    <property type="match status" value="1"/>
</dbReference>
<sequence>MADFWLLLLLAVSAVWVLRAWRARRLGSKARKAATYTYPPGLEPYPLIGHLPQFLANRHRVLDWMTEAFERQPTCTFVLRRPGGVRGAITANPANVEHFLRGSFDNYPKGPRFASLLHDFLGRGIFNADGEAWRAQRKVASHEFNTRSLRAFVALCVHAELHGRLLPLLRRAAASGARLDLQDVLERFAFDNICRVAFDHDPRQLTDGGDGGFADAFRDAANLSAGRFRYAVPGFWKIKKALNVGVRAAAARVHRHGARLRRSHNPVSPGGDAEGRLREARPPVAVHGEPGRDLLRVRGAPPRRRDQLPTGRAGDHVLGAHLVLLAALLESRRAAPHPRRGRRGARPAGTGRRRRRLRPGRASRDELCARGHH</sequence>
<dbReference type="GO" id="GO:0020037">
    <property type="term" value="F:heme binding"/>
    <property type="evidence" value="ECO:0007669"/>
    <property type="project" value="InterPro"/>
</dbReference>
<comment type="caution">
    <text evidence="7">The sequence shown here is derived from an EMBL/GenBank/DDBJ whole genome shotgun (WGS) entry which is preliminary data.</text>
</comment>
<accession>A0A3L6SE25</accession>
<keyword evidence="2" id="KW-0479">Metal-binding</keyword>
<evidence type="ECO:0000256" key="1">
    <source>
        <dbReference type="ARBA" id="ARBA00010617"/>
    </source>
</evidence>
<evidence type="ECO:0000313" key="8">
    <source>
        <dbReference type="Proteomes" id="UP000275267"/>
    </source>
</evidence>
<feature type="signal peptide" evidence="6">
    <location>
        <begin position="1"/>
        <end position="20"/>
    </location>
</feature>
<dbReference type="Gene3D" id="1.10.630.10">
    <property type="entry name" value="Cytochrome P450"/>
    <property type="match status" value="1"/>
</dbReference>
<evidence type="ECO:0000256" key="6">
    <source>
        <dbReference type="SAM" id="SignalP"/>
    </source>
</evidence>
<evidence type="ECO:0000256" key="5">
    <source>
        <dbReference type="SAM" id="MobiDB-lite"/>
    </source>
</evidence>
<keyword evidence="3" id="KW-0560">Oxidoreductase</keyword>
<organism evidence="7 8">
    <name type="scientific">Panicum miliaceum</name>
    <name type="common">Proso millet</name>
    <name type="synonym">Broomcorn millet</name>
    <dbReference type="NCBI Taxonomy" id="4540"/>
    <lineage>
        <taxon>Eukaryota</taxon>
        <taxon>Viridiplantae</taxon>
        <taxon>Streptophyta</taxon>
        <taxon>Embryophyta</taxon>
        <taxon>Tracheophyta</taxon>
        <taxon>Spermatophyta</taxon>
        <taxon>Magnoliopsida</taxon>
        <taxon>Liliopsida</taxon>
        <taxon>Poales</taxon>
        <taxon>Poaceae</taxon>
        <taxon>PACMAD clade</taxon>
        <taxon>Panicoideae</taxon>
        <taxon>Panicodae</taxon>
        <taxon>Paniceae</taxon>
        <taxon>Panicinae</taxon>
        <taxon>Panicum</taxon>
        <taxon>Panicum sect. Panicum</taxon>
    </lineage>
</organism>
<name>A0A3L6SE25_PANMI</name>
<proteinExistence type="inferred from homology"/>
<dbReference type="AlphaFoldDB" id="A0A3L6SE25"/>
<keyword evidence="4" id="KW-0408">Iron</keyword>
<dbReference type="OrthoDB" id="1938411at2759"/>
<dbReference type="Proteomes" id="UP000275267">
    <property type="component" value="Unassembled WGS sequence"/>
</dbReference>
<gene>
    <name evidence="7" type="ORF">C2845_PM02G33050</name>
</gene>
<dbReference type="InterPro" id="IPR036396">
    <property type="entry name" value="Cyt_P450_sf"/>
</dbReference>
<dbReference type="GO" id="GO:0005506">
    <property type="term" value="F:iron ion binding"/>
    <property type="evidence" value="ECO:0007669"/>
    <property type="project" value="InterPro"/>
</dbReference>
<keyword evidence="6" id="KW-0732">Signal</keyword>
<feature type="compositionally biased region" description="Basic and acidic residues" evidence="5">
    <location>
        <begin position="362"/>
        <end position="373"/>
    </location>
</feature>
<dbReference type="STRING" id="4540.A0A3L6SE25"/>
<feature type="compositionally biased region" description="Basic residues" evidence="5">
    <location>
        <begin position="334"/>
        <end position="361"/>
    </location>
</feature>
<feature type="region of interest" description="Disordered" evidence="5">
    <location>
        <begin position="333"/>
        <end position="373"/>
    </location>
</feature>
<evidence type="ECO:0000256" key="4">
    <source>
        <dbReference type="ARBA" id="ARBA00023004"/>
    </source>
</evidence>
<dbReference type="GO" id="GO:0004497">
    <property type="term" value="F:monooxygenase activity"/>
    <property type="evidence" value="ECO:0007669"/>
    <property type="project" value="InterPro"/>
</dbReference>
<evidence type="ECO:0000256" key="2">
    <source>
        <dbReference type="ARBA" id="ARBA00022723"/>
    </source>
</evidence>
<feature type="compositionally biased region" description="Basic residues" evidence="5">
    <location>
        <begin position="255"/>
        <end position="264"/>
    </location>
</feature>
<keyword evidence="8" id="KW-1185">Reference proteome</keyword>
<dbReference type="Pfam" id="PF00067">
    <property type="entry name" value="p450"/>
    <property type="match status" value="1"/>
</dbReference>
<feature type="chain" id="PRO_5018231608" evidence="6">
    <location>
        <begin position="21"/>
        <end position="373"/>
    </location>
</feature>
<dbReference type="EMBL" id="PQIB02000005">
    <property type="protein sequence ID" value="RLN18236.1"/>
    <property type="molecule type" value="Genomic_DNA"/>
</dbReference>
<reference evidence="8" key="1">
    <citation type="journal article" date="2019" name="Nat. Commun.">
        <title>The genome of broomcorn millet.</title>
        <authorList>
            <person name="Zou C."/>
            <person name="Miki D."/>
            <person name="Li D."/>
            <person name="Tang Q."/>
            <person name="Xiao L."/>
            <person name="Rajput S."/>
            <person name="Deng P."/>
            <person name="Jia W."/>
            <person name="Huang R."/>
            <person name="Zhang M."/>
            <person name="Sun Y."/>
            <person name="Hu J."/>
            <person name="Fu X."/>
            <person name="Schnable P.S."/>
            <person name="Li F."/>
            <person name="Zhang H."/>
            <person name="Feng B."/>
            <person name="Zhu X."/>
            <person name="Liu R."/>
            <person name="Schnable J.C."/>
            <person name="Zhu J.-K."/>
            <person name="Zhang H."/>
        </authorList>
    </citation>
    <scope>NUCLEOTIDE SEQUENCE [LARGE SCALE GENOMIC DNA]</scope>
</reference>
<evidence type="ECO:0000313" key="7">
    <source>
        <dbReference type="EMBL" id="RLN18236.1"/>
    </source>
</evidence>
<feature type="region of interest" description="Disordered" evidence="5">
    <location>
        <begin position="255"/>
        <end position="313"/>
    </location>
</feature>
<protein>
    <submittedName>
        <fullName evidence="7">Cytochrome P450 94B3-like</fullName>
    </submittedName>
</protein>
<dbReference type="SUPFAM" id="SSF48264">
    <property type="entry name" value="Cytochrome P450"/>
    <property type="match status" value="1"/>
</dbReference>
<dbReference type="GO" id="GO:0016705">
    <property type="term" value="F:oxidoreductase activity, acting on paired donors, with incorporation or reduction of molecular oxygen"/>
    <property type="evidence" value="ECO:0007669"/>
    <property type="project" value="InterPro"/>
</dbReference>
<comment type="similarity">
    <text evidence="1">Belongs to the cytochrome P450 family.</text>
</comment>